<dbReference type="AlphaFoldDB" id="A0A166VMK7"/>
<dbReference type="Proteomes" id="UP000076643">
    <property type="component" value="Unassembled WGS sequence"/>
</dbReference>
<accession>A0A166VMK7</accession>
<gene>
    <name evidence="1" type="ORF">N475_03610</name>
</gene>
<evidence type="ECO:0000313" key="2">
    <source>
        <dbReference type="Proteomes" id="UP000076643"/>
    </source>
</evidence>
<keyword evidence="2" id="KW-1185">Reference proteome</keyword>
<dbReference type="EMBL" id="AUYB01000125">
    <property type="protein sequence ID" value="KZN33187.1"/>
    <property type="molecule type" value="Genomic_DNA"/>
</dbReference>
<evidence type="ECO:0000313" key="1">
    <source>
        <dbReference type="EMBL" id="KZN33187.1"/>
    </source>
</evidence>
<name>A0A166VMK7_9GAMM</name>
<dbReference type="RefSeq" id="WP_063365744.1">
    <property type="nucleotide sequence ID" value="NZ_AQHB01000023.1"/>
</dbReference>
<dbReference type="PATRIC" id="fig|1365250.3.peg.3814"/>
<evidence type="ECO:0008006" key="3">
    <source>
        <dbReference type="Google" id="ProtNLM"/>
    </source>
</evidence>
<proteinExistence type="predicted"/>
<organism evidence="1 2">
    <name type="scientific">Pseudoalteromonas luteoviolacea DSM 6061</name>
    <dbReference type="NCBI Taxonomy" id="1365250"/>
    <lineage>
        <taxon>Bacteria</taxon>
        <taxon>Pseudomonadati</taxon>
        <taxon>Pseudomonadota</taxon>
        <taxon>Gammaproteobacteria</taxon>
        <taxon>Alteromonadales</taxon>
        <taxon>Pseudoalteromonadaceae</taxon>
        <taxon>Pseudoalteromonas</taxon>
    </lineage>
</organism>
<comment type="caution">
    <text evidence="1">The sequence shown here is derived from an EMBL/GenBank/DDBJ whole genome shotgun (WGS) entry which is preliminary data.</text>
</comment>
<protein>
    <recommendedName>
        <fullName evidence="3">DUF1579 domain-containing protein</fullName>
    </recommendedName>
</protein>
<reference evidence="1 2" key="1">
    <citation type="submission" date="2013-07" db="EMBL/GenBank/DDBJ databases">
        <title>Comparative Genomic and Metabolomic Analysis of Twelve Strains of Pseudoalteromonas luteoviolacea.</title>
        <authorList>
            <person name="Vynne N.G."/>
            <person name="Mansson M."/>
            <person name="Gram L."/>
        </authorList>
    </citation>
    <scope>NUCLEOTIDE SEQUENCE [LARGE SCALE GENOMIC DNA]</scope>
    <source>
        <strain evidence="1 2">DSM 6061</strain>
    </source>
</reference>
<sequence length="158" mass="18122">MRTFWLVISMISMQLQASPCSSQEYKSFDFWLGDWKVKSNEKYVATSKISKILDGCVILEEYQTTSGFAGKSLNTYSTESGIWHQTWMDNKGGMLILKGGIEGQKMILRGVTLEKDGTEKKHEITWQKQQGGTVHQVWRARADNNDWVILFSGLYLRN</sequence>